<dbReference type="AlphaFoldDB" id="A0A6C0CVR5"/>
<evidence type="ECO:0000313" key="2">
    <source>
        <dbReference type="EMBL" id="QHT08431.1"/>
    </source>
</evidence>
<feature type="region of interest" description="Disordered" evidence="1">
    <location>
        <begin position="53"/>
        <end position="84"/>
    </location>
</feature>
<evidence type="ECO:0000256" key="1">
    <source>
        <dbReference type="SAM" id="MobiDB-lite"/>
    </source>
</evidence>
<organism evidence="2">
    <name type="scientific">viral metagenome</name>
    <dbReference type="NCBI Taxonomy" id="1070528"/>
    <lineage>
        <taxon>unclassified sequences</taxon>
        <taxon>metagenomes</taxon>
        <taxon>organismal metagenomes</taxon>
    </lineage>
</organism>
<name>A0A6C0CVR5_9ZZZZ</name>
<proteinExistence type="predicted"/>
<protein>
    <submittedName>
        <fullName evidence="2">Uncharacterized protein</fullName>
    </submittedName>
</protein>
<dbReference type="EMBL" id="MN739495">
    <property type="protein sequence ID" value="QHT08431.1"/>
    <property type="molecule type" value="Genomic_DNA"/>
</dbReference>
<reference evidence="2" key="1">
    <citation type="journal article" date="2020" name="Nature">
        <title>Giant virus diversity and host interactions through global metagenomics.</title>
        <authorList>
            <person name="Schulz F."/>
            <person name="Roux S."/>
            <person name="Paez-Espino D."/>
            <person name="Jungbluth S."/>
            <person name="Walsh D.A."/>
            <person name="Denef V.J."/>
            <person name="McMahon K.D."/>
            <person name="Konstantinidis K.T."/>
            <person name="Eloe-Fadrosh E.A."/>
            <person name="Kyrpides N.C."/>
            <person name="Woyke T."/>
        </authorList>
    </citation>
    <scope>NUCLEOTIDE SEQUENCE</scope>
    <source>
        <strain evidence="2">GVMAG-M-3300022752-66</strain>
    </source>
</reference>
<accession>A0A6C0CVR5</accession>
<sequence length="84" mass="9757">MTRESLATLEEEKDLTGVRLVKKIMTHQIVVEIVMVMAMVKVAQYLAVKEHVVKNTEKSDKSKEKQNDTEKQKNTIEKDNSKRR</sequence>